<proteinExistence type="predicted"/>
<dbReference type="EMBL" id="SFCA01000093">
    <property type="protein sequence ID" value="TRT55800.1"/>
    <property type="molecule type" value="Genomic_DNA"/>
</dbReference>
<dbReference type="AlphaFoldDB" id="A0A551Y4B0"/>
<accession>A0A551Y4B0</accession>
<gene>
    <name evidence="1" type="ORF">EWV85_08750</name>
</gene>
<reference evidence="1 2" key="1">
    <citation type="submission" date="2019-01" db="EMBL/GenBank/DDBJ databases">
        <title>Coherence of Microcystis species and biogeography revealed through population genomics.</title>
        <authorList>
            <person name="Perez-Carrascal O.M."/>
            <person name="Terrat Y."/>
            <person name="Giani A."/>
            <person name="Fortin N."/>
            <person name="Tromas N."/>
            <person name="Shapiro B.J."/>
        </authorList>
    </citation>
    <scope>NUCLEOTIDE SEQUENCE [LARGE SCALE GENOMIC DNA]</scope>
    <source>
        <strain evidence="1">Ma_QC_C_20070703_M131</strain>
    </source>
</reference>
<sequence length="255" mass="28560">MTKGESPISKETIKSLTLDIEGSLLSFDKFIKAQKQLAILLHEVDKTLANKNRPLINWRISQVHSGSIHLTLEGMPQDQITPSQISEVIKTVERGIVTILEHPIRPKYFSDRALESARSLAILKKRDEFMVQLGFDSRCIDLNQALIANVDEIIGGKYQSFGTVEGVLKAIDLSRQPIFRVYNLLTNKSVKCYFEANLLDNIKEYLEKRVSVSGIVTSREDGEKIGIKVESIALFSEEKDLPSIEEMIGILGGSN</sequence>
<name>A0A551Y4B0_MICAE</name>
<dbReference type="Proteomes" id="UP000316443">
    <property type="component" value="Unassembled WGS sequence"/>
</dbReference>
<evidence type="ECO:0000313" key="2">
    <source>
        <dbReference type="Proteomes" id="UP000316443"/>
    </source>
</evidence>
<organism evidence="1 2">
    <name type="scientific">Microcystis aeruginosa Ma_QC_C_20070703_M131</name>
    <dbReference type="NCBI Taxonomy" id="2486263"/>
    <lineage>
        <taxon>Bacteria</taxon>
        <taxon>Bacillati</taxon>
        <taxon>Cyanobacteriota</taxon>
        <taxon>Cyanophyceae</taxon>
        <taxon>Oscillatoriophycideae</taxon>
        <taxon>Chroococcales</taxon>
        <taxon>Microcystaceae</taxon>
        <taxon>Microcystis</taxon>
    </lineage>
</organism>
<evidence type="ECO:0000313" key="1">
    <source>
        <dbReference type="EMBL" id="TRT55800.1"/>
    </source>
</evidence>
<protein>
    <submittedName>
        <fullName evidence="1">Uncharacterized protein</fullName>
    </submittedName>
</protein>
<comment type="caution">
    <text evidence="1">The sequence shown here is derived from an EMBL/GenBank/DDBJ whole genome shotgun (WGS) entry which is preliminary data.</text>
</comment>